<proteinExistence type="predicted"/>
<accession>A0ABY2B9P1</accession>
<evidence type="ECO:0000313" key="1">
    <source>
        <dbReference type="EMBL" id="TCO12178.1"/>
    </source>
</evidence>
<evidence type="ECO:0000313" key="2">
    <source>
        <dbReference type="Proteomes" id="UP000295818"/>
    </source>
</evidence>
<dbReference type="EMBL" id="SLWM01000027">
    <property type="protein sequence ID" value="TCO12178.1"/>
    <property type="molecule type" value="Genomic_DNA"/>
</dbReference>
<sequence length="36" mass="3610">MAPPVVGSLDMYAVSKAVDNVKSNGPGVLEPLPAEG</sequence>
<gene>
    <name evidence="1" type="ORF">EV644_12769</name>
</gene>
<keyword evidence="2" id="KW-1185">Reference proteome</keyword>
<comment type="caution">
    <text evidence="1">The sequence shown here is derived from an EMBL/GenBank/DDBJ whole genome shotgun (WGS) entry which is preliminary data.</text>
</comment>
<reference evidence="1 2" key="1">
    <citation type="journal article" date="2015" name="Stand. Genomic Sci.">
        <title>Genomic Encyclopedia of Bacterial and Archaeal Type Strains, Phase III: the genomes of soil and plant-associated and newly described type strains.</title>
        <authorList>
            <person name="Whitman W.B."/>
            <person name="Woyke T."/>
            <person name="Klenk H.P."/>
            <person name="Zhou Y."/>
            <person name="Lilburn T.G."/>
            <person name="Beck B.J."/>
            <person name="De Vos P."/>
            <person name="Vandamme P."/>
            <person name="Eisen J.A."/>
            <person name="Garrity G."/>
            <person name="Hugenholtz P."/>
            <person name="Kyrpides N.C."/>
        </authorList>
    </citation>
    <scope>NUCLEOTIDE SEQUENCE [LARGE SCALE GENOMIC DNA]</scope>
    <source>
        <strain evidence="1 2">VKM Ac-2538</strain>
    </source>
</reference>
<protein>
    <submittedName>
        <fullName evidence="1">Uncharacterized protein</fullName>
    </submittedName>
</protein>
<name>A0ABY2B9P1_9ACTN</name>
<dbReference type="Proteomes" id="UP000295818">
    <property type="component" value="Unassembled WGS sequence"/>
</dbReference>
<organism evidence="1 2">
    <name type="scientific">Kribbella orskensis</name>
    <dbReference type="NCBI Taxonomy" id="2512216"/>
    <lineage>
        <taxon>Bacteria</taxon>
        <taxon>Bacillati</taxon>
        <taxon>Actinomycetota</taxon>
        <taxon>Actinomycetes</taxon>
        <taxon>Propionibacteriales</taxon>
        <taxon>Kribbellaceae</taxon>
        <taxon>Kribbella</taxon>
    </lineage>
</organism>